<organism evidence="1">
    <name type="scientific">Anguilla anguilla</name>
    <name type="common">European freshwater eel</name>
    <name type="synonym">Muraena anguilla</name>
    <dbReference type="NCBI Taxonomy" id="7936"/>
    <lineage>
        <taxon>Eukaryota</taxon>
        <taxon>Metazoa</taxon>
        <taxon>Chordata</taxon>
        <taxon>Craniata</taxon>
        <taxon>Vertebrata</taxon>
        <taxon>Euteleostomi</taxon>
        <taxon>Actinopterygii</taxon>
        <taxon>Neopterygii</taxon>
        <taxon>Teleostei</taxon>
        <taxon>Anguilliformes</taxon>
        <taxon>Anguillidae</taxon>
        <taxon>Anguilla</taxon>
    </lineage>
</organism>
<sequence>MAMMLKSKCWWVSWKPDHSSEAGQYFYRH</sequence>
<reference evidence="1" key="1">
    <citation type="submission" date="2014-11" db="EMBL/GenBank/DDBJ databases">
        <authorList>
            <person name="Amaro Gonzalez C."/>
        </authorList>
    </citation>
    <scope>NUCLEOTIDE SEQUENCE</scope>
</reference>
<reference evidence="1" key="2">
    <citation type="journal article" date="2015" name="Fish Shellfish Immunol.">
        <title>Early steps in the European eel (Anguilla anguilla)-Vibrio vulnificus interaction in the gills: Role of the RtxA13 toxin.</title>
        <authorList>
            <person name="Callol A."/>
            <person name="Pajuelo D."/>
            <person name="Ebbesson L."/>
            <person name="Teles M."/>
            <person name="MacKenzie S."/>
            <person name="Amaro C."/>
        </authorList>
    </citation>
    <scope>NUCLEOTIDE SEQUENCE</scope>
</reference>
<protein>
    <submittedName>
        <fullName evidence="1">Uncharacterized protein</fullName>
    </submittedName>
</protein>
<dbReference type="AlphaFoldDB" id="A0A0E9QAY5"/>
<dbReference type="EMBL" id="GBXM01094536">
    <property type="protein sequence ID" value="JAH14041.1"/>
    <property type="molecule type" value="Transcribed_RNA"/>
</dbReference>
<name>A0A0E9QAY5_ANGAN</name>
<accession>A0A0E9QAY5</accession>
<proteinExistence type="predicted"/>
<evidence type="ECO:0000313" key="1">
    <source>
        <dbReference type="EMBL" id="JAH14041.1"/>
    </source>
</evidence>